<evidence type="ECO:0000256" key="1">
    <source>
        <dbReference type="SAM" id="MobiDB-lite"/>
    </source>
</evidence>
<feature type="region of interest" description="Disordered" evidence="1">
    <location>
        <begin position="1"/>
        <end position="34"/>
    </location>
</feature>
<comment type="caution">
    <text evidence="2">The sequence shown here is derived from an EMBL/GenBank/DDBJ whole genome shotgun (WGS) entry which is preliminary data.</text>
</comment>
<name>A0A9P9D6Z0_9HYPO</name>
<accession>A0A9P9D6Z0</accession>
<dbReference type="AlphaFoldDB" id="A0A9P9D6Z0"/>
<sequence>MQEATATSQSTSTSRFEQKACPAEEVDLRSAEKAPQSRIEDVTRELKHVLAKPMSLELDNAPCYFPYQAQHLVLTTTQRLLEESCFAFLVRCLPDLIRDRKWECAAVLELHNWLEILVDPQWKAFIEPNLARPFATGVLHDVRTIRHAAVYRTPTTASAVGQLVQSAVQFAGFLQDNRCLSQLEQLRSGLDIQIRQMEKTKREANLAMIKKLDGLLEQRKYAILGQKRLFEEVKAEAGRQVGDLVDRVCGRQEKVNNNECVTKEMLYDASSRTFPESGLVA</sequence>
<evidence type="ECO:0000313" key="3">
    <source>
        <dbReference type="Proteomes" id="UP000738349"/>
    </source>
</evidence>
<reference evidence="2" key="1">
    <citation type="journal article" date="2021" name="Nat. Commun.">
        <title>Genetic determinants of endophytism in the Arabidopsis root mycobiome.</title>
        <authorList>
            <person name="Mesny F."/>
            <person name="Miyauchi S."/>
            <person name="Thiergart T."/>
            <person name="Pickel B."/>
            <person name="Atanasova L."/>
            <person name="Karlsson M."/>
            <person name="Huettel B."/>
            <person name="Barry K.W."/>
            <person name="Haridas S."/>
            <person name="Chen C."/>
            <person name="Bauer D."/>
            <person name="Andreopoulos W."/>
            <person name="Pangilinan J."/>
            <person name="LaButti K."/>
            <person name="Riley R."/>
            <person name="Lipzen A."/>
            <person name="Clum A."/>
            <person name="Drula E."/>
            <person name="Henrissat B."/>
            <person name="Kohler A."/>
            <person name="Grigoriev I.V."/>
            <person name="Martin F.M."/>
            <person name="Hacquard S."/>
        </authorList>
    </citation>
    <scope>NUCLEOTIDE SEQUENCE</scope>
    <source>
        <strain evidence="2">MPI-CAGE-AT-0147</strain>
    </source>
</reference>
<protein>
    <submittedName>
        <fullName evidence="2">Uncharacterized protein</fullName>
    </submittedName>
</protein>
<dbReference type="OrthoDB" id="5324651at2759"/>
<proteinExistence type="predicted"/>
<organism evidence="2 3">
    <name type="scientific">Dactylonectria macrodidyma</name>
    <dbReference type="NCBI Taxonomy" id="307937"/>
    <lineage>
        <taxon>Eukaryota</taxon>
        <taxon>Fungi</taxon>
        <taxon>Dikarya</taxon>
        <taxon>Ascomycota</taxon>
        <taxon>Pezizomycotina</taxon>
        <taxon>Sordariomycetes</taxon>
        <taxon>Hypocreomycetidae</taxon>
        <taxon>Hypocreales</taxon>
        <taxon>Nectriaceae</taxon>
        <taxon>Dactylonectria</taxon>
    </lineage>
</organism>
<dbReference type="Proteomes" id="UP000738349">
    <property type="component" value="Unassembled WGS sequence"/>
</dbReference>
<evidence type="ECO:0000313" key="2">
    <source>
        <dbReference type="EMBL" id="KAH7113516.1"/>
    </source>
</evidence>
<feature type="compositionally biased region" description="Low complexity" evidence="1">
    <location>
        <begin position="1"/>
        <end position="14"/>
    </location>
</feature>
<gene>
    <name evidence="2" type="ORF">EDB81DRAFT_824393</name>
</gene>
<dbReference type="EMBL" id="JAGMUV010000034">
    <property type="protein sequence ID" value="KAH7113516.1"/>
    <property type="molecule type" value="Genomic_DNA"/>
</dbReference>
<keyword evidence="3" id="KW-1185">Reference proteome</keyword>